<evidence type="ECO:0000259" key="3">
    <source>
        <dbReference type="PROSITE" id="PS51898"/>
    </source>
</evidence>
<keyword evidence="5" id="KW-1185">Reference proteome</keyword>
<evidence type="ECO:0000313" key="4">
    <source>
        <dbReference type="EMBL" id="TWP51325.1"/>
    </source>
</evidence>
<gene>
    <name evidence="4" type="ORF">FKR81_17105</name>
</gene>
<protein>
    <submittedName>
        <fullName evidence="4">Site-specific integrase</fullName>
    </submittedName>
</protein>
<comment type="caution">
    <text evidence="4">The sequence shown here is derived from an EMBL/GenBank/DDBJ whole genome shotgun (WGS) entry which is preliminary data.</text>
</comment>
<dbReference type="GO" id="GO:0015074">
    <property type="term" value="P:DNA integration"/>
    <property type="evidence" value="ECO:0007669"/>
    <property type="project" value="InterPro"/>
</dbReference>
<sequence length="404" mass="44898">MARPRLEVGTYGEIRCYPLKGGKVRAVTNYRDYDGVLRRVERTGTSDTGAKNNLKTALRDRARAVVGEEVADQTRVDVVADMWLRELDESGKAARTKRTYRESWERDLREPVGALLGRQVTVATAERVLRAIRDKAGLGSAKHAKVVLTGIMGMFVRYDALDTNPLREVGALGESKKPKTPAARLTRITWDDFLRLRAYLAAHPKAEQFDLVDLVDMFAAVGPRLGEFLALDWPRVREDSNTMLLEGTVIRLTGVGLYVQEHTKSAAGMRTLTIPTWAMDALRKRRVLATSRWVFPSSTGGLQDPDNTRKRLRKVLAGSEWEGLHPHAFRHLVATQLDAAGLTAREIADYLGHAQVSMTQDVYMNRGTVGETAARPLEGLLTETTGQALGRSCGRSAHDVLNRR</sequence>
<keyword evidence="1" id="KW-0238">DNA-binding</keyword>
<dbReference type="AlphaFoldDB" id="A0A563EUE5"/>
<accession>A0A563EUE5</accession>
<keyword evidence="2" id="KW-0233">DNA recombination</keyword>
<proteinExistence type="predicted"/>
<dbReference type="InterPro" id="IPR011010">
    <property type="entry name" value="DNA_brk_join_enz"/>
</dbReference>
<dbReference type="InterPro" id="IPR013762">
    <property type="entry name" value="Integrase-like_cat_sf"/>
</dbReference>
<dbReference type="GO" id="GO:0006310">
    <property type="term" value="P:DNA recombination"/>
    <property type="evidence" value="ECO:0007669"/>
    <property type="project" value="UniProtKB-KW"/>
</dbReference>
<dbReference type="GO" id="GO:0003677">
    <property type="term" value="F:DNA binding"/>
    <property type="evidence" value="ECO:0007669"/>
    <property type="project" value="UniProtKB-KW"/>
</dbReference>
<dbReference type="RefSeq" id="WP_146353038.1">
    <property type="nucleotide sequence ID" value="NZ_VOBR01000009.1"/>
</dbReference>
<dbReference type="OrthoDB" id="4326943at2"/>
<evidence type="ECO:0000256" key="1">
    <source>
        <dbReference type="ARBA" id="ARBA00023125"/>
    </source>
</evidence>
<dbReference type="PANTHER" id="PTHR30349">
    <property type="entry name" value="PHAGE INTEGRASE-RELATED"/>
    <property type="match status" value="1"/>
</dbReference>
<evidence type="ECO:0000256" key="2">
    <source>
        <dbReference type="ARBA" id="ARBA00023172"/>
    </source>
</evidence>
<name>A0A563EUE5_9PSEU</name>
<feature type="domain" description="Tyr recombinase" evidence="3">
    <location>
        <begin position="183"/>
        <end position="378"/>
    </location>
</feature>
<dbReference type="Gene3D" id="1.10.150.130">
    <property type="match status" value="1"/>
</dbReference>
<reference evidence="4 5" key="1">
    <citation type="submission" date="2019-07" db="EMBL/GenBank/DDBJ databases">
        <title>Lentzea xizangensis sp. nov., isolated from Qinghai-Tibetan Plateau Soils.</title>
        <authorList>
            <person name="Huang J."/>
        </authorList>
    </citation>
    <scope>NUCLEOTIDE SEQUENCE [LARGE SCALE GENOMIC DNA]</scope>
    <source>
        <strain evidence="4 5">FXJ1.1311</strain>
    </source>
</reference>
<dbReference type="InterPro" id="IPR002104">
    <property type="entry name" value="Integrase_catalytic"/>
</dbReference>
<dbReference type="CDD" id="cd01189">
    <property type="entry name" value="INT_ICEBs1_C_like"/>
    <property type="match status" value="1"/>
</dbReference>
<dbReference type="Proteomes" id="UP000316639">
    <property type="component" value="Unassembled WGS sequence"/>
</dbReference>
<dbReference type="InterPro" id="IPR050090">
    <property type="entry name" value="Tyrosine_recombinase_XerCD"/>
</dbReference>
<dbReference type="InterPro" id="IPR010998">
    <property type="entry name" value="Integrase_recombinase_N"/>
</dbReference>
<dbReference type="PROSITE" id="PS51898">
    <property type="entry name" value="TYR_RECOMBINASE"/>
    <property type="match status" value="1"/>
</dbReference>
<organism evidence="4 5">
    <name type="scientific">Lentzea tibetensis</name>
    <dbReference type="NCBI Taxonomy" id="2591470"/>
    <lineage>
        <taxon>Bacteria</taxon>
        <taxon>Bacillati</taxon>
        <taxon>Actinomycetota</taxon>
        <taxon>Actinomycetes</taxon>
        <taxon>Pseudonocardiales</taxon>
        <taxon>Pseudonocardiaceae</taxon>
        <taxon>Lentzea</taxon>
    </lineage>
</organism>
<dbReference type="SUPFAM" id="SSF56349">
    <property type="entry name" value="DNA breaking-rejoining enzymes"/>
    <property type="match status" value="1"/>
</dbReference>
<evidence type="ECO:0000313" key="5">
    <source>
        <dbReference type="Proteomes" id="UP000316639"/>
    </source>
</evidence>
<dbReference type="Pfam" id="PF00589">
    <property type="entry name" value="Phage_integrase"/>
    <property type="match status" value="1"/>
</dbReference>
<dbReference type="EMBL" id="VOBR01000009">
    <property type="protein sequence ID" value="TWP51325.1"/>
    <property type="molecule type" value="Genomic_DNA"/>
</dbReference>
<dbReference type="Gene3D" id="1.10.443.10">
    <property type="entry name" value="Intergrase catalytic core"/>
    <property type="match status" value="1"/>
</dbReference>